<accession>A0A7W4YLA0</accession>
<dbReference type="EMBL" id="JACHWQ010000001">
    <property type="protein sequence ID" value="MBB2974948.1"/>
    <property type="molecule type" value="Genomic_DNA"/>
</dbReference>
<reference evidence="2 3" key="1">
    <citation type="submission" date="2020-08" db="EMBL/GenBank/DDBJ databases">
        <title>Sequencing the genomes of 1000 actinobacteria strains.</title>
        <authorList>
            <person name="Klenk H.-P."/>
        </authorList>
    </citation>
    <scope>NUCLEOTIDE SEQUENCE [LARGE SCALE GENOMIC DNA]</scope>
    <source>
        <strain evidence="2 3">DSM 27099</strain>
    </source>
</reference>
<keyword evidence="3" id="KW-1185">Reference proteome</keyword>
<dbReference type="RefSeq" id="WP_165142093.1">
    <property type="nucleotide sequence ID" value="NZ_CP049255.1"/>
</dbReference>
<proteinExistence type="predicted"/>
<dbReference type="InterPro" id="IPR018958">
    <property type="entry name" value="Knr4/Smi1-like_dom"/>
</dbReference>
<dbReference type="AlphaFoldDB" id="A0A7W4YLA0"/>
<sequence length="195" mass="21842">MIGTEIPSSLDRVEAALRVLDRHVLLDALQEGLSGAAAGEQLAGVGLVATEELEQLYRWRNGTSATVASLDDIQIFPGYSFLSIEEAVANYRVFLADRRWVEGWFPVFANGGGDFYFVDLKAAQSRAVRHFCIDELEYPPEFLSLSAMIQTLAECFERGVFFVDPNGYLEMDDQAFIELAAEMNPDVAYWRELAR</sequence>
<evidence type="ECO:0000313" key="2">
    <source>
        <dbReference type="EMBL" id="MBB2974948.1"/>
    </source>
</evidence>
<name>A0A7W4YLA0_9MICO</name>
<feature type="domain" description="Knr4/Smi1-like" evidence="1">
    <location>
        <begin position="51"/>
        <end position="149"/>
    </location>
</feature>
<dbReference type="Proteomes" id="UP000529310">
    <property type="component" value="Unassembled WGS sequence"/>
</dbReference>
<evidence type="ECO:0000313" key="3">
    <source>
        <dbReference type="Proteomes" id="UP000529310"/>
    </source>
</evidence>
<organism evidence="2 3">
    <name type="scientific">Microbacterium endophyticum</name>
    <dbReference type="NCBI Taxonomy" id="1526412"/>
    <lineage>
        <taxon>Bacteria</taxon>
        <taxon>Bacillati</taxon>
        <taxon>Actinomycetota</taxon>
        <taxon>Actinomycetes</taxon>
        <taxon>Micrococcales</taxon>
        <taxon>Microbacteriaceae</taxon>
        <taxon>Microbacterium</taxon>
    </lineage>
</organism>
<evidence type="ECO:0000259" key="1">
    <source>
        <dbReference type="Pfam" id="PF09346"/>
    </source>
</evidence>
<comment type="caution">
    <text evidence="2">The sequence shown here is derived from an EMBL/GenBank/DDBJ whole genome shotgun (WGS) entry which is preliminary data.</text>
</comment>
<gene>
    <name evidence="2" type="ORF">FHX49_000489</name>
</gene>
<protein>
    <recommendedName>
        <fullName evidence="1">Knr4/Smi1-like domain-containing protein</fullName>
    </recommendedName>
</protein>
<dbReference type="Pfam" id="PF09346">
    <property type="entry name" value="SMI1_KNR4"/>
    <property type="match status" value="1"/>
</dbReference>